<accession>A0A1V8YEC0</accession>
<sequence length="272" mass="32125">MTPKILVIMVLYQQHFSQSPSFEILMKAVQEGKIQLVLYDNSQTAQEVQSFVNESIHYYHNSANPGLATAYNYALARAQKSIRYFVTLDQDSRLPTTYFDTILNVEWTEELVAAVPMIYDQNKQISPVYADHYINRQFKSIDHSQIVSRRIMAINSGAVFSIVFLKKMGGFNLNFPLDFLDHWIFWTIFQLKKSVFVLSEQMEHDLSVLDYKKVSVSRYQSILKAENQFYQNYDKEMLTQHRKQLFLRTIKQFLTVKNRKIWRLTLRSFVEI</sequence>
<dbReference type="EMBL" id="MJEA01000002">
    <property type="protein sequence ID" value="OQO70942.1"/>
    <property type="molecule type" value="Genomic_DNA"/>
</dbReference>
<comment type="caution">
    <text evidence="2">The sequence shown here is derived from an EMBL/GenBank/DDBJ whole genome shotgun (WGS) entry which is preliminary data.</text>
</comment>
<proteinExistence type="predicted"/>
<protein>
    <submittedName>
        <fullName evidence="2">Glycosyl transferase family 2</fullName>
    </submittedName>
</protein>
<dbReference type="InterPro" id="IPR001173">
    <property type="entry name" value="Glyco_trans_2-like"/>
</dbReference>
<evidence type="ECO:0000313" key="3">
    <source>
        <dbReference type="Proteomes" id="UP000192477"/>
    </source>
</evidence>
<reference evidence="2 3" key="1">
    <citation type="journal article" date="2017" name="BMC Microbiol.">
        <title>Comparative genomics of Enterococcus spp. isolated from bovine feces.</title>
        <authorList>
            <person name="Beukers A.G."/>
            <person name="Zaheer R."/>
            <person name="Goji N."/>
            <person name="Amoako K.K."/>
            <person name="Chaves A.V."/>
            <person name="Ward M.P."/>
            <person name="McAllister T.A."/>
        </authorList>
    </citation>
    <scope>NUCLEOTIDE SEQUENCE [LARGE SCALE GENOMIC DNA]</scope>
    <source>
        <strain evidence="2 3">F1129D 143</strain>
    </source>
</reference>
<gene>
    <name evidence="2" type="ORF">BH747_02775</name>
</gene>
<dbReference type="Pfam" id="PF00535">
    <property type="entry name" value="Glycos_transf_2"/>
    <property type="match status" value="1"/>
</dbReference>
<dbReference type="Proteomes" id="UP000192477">
    <property type="component" value="Unassembled WGS sequence"/>
</dbReference>
<evidence type="ECO:0000259" key="1">
    <source>
        <dbReference type="Pfam" id="PF00535"/>
    </source>
</evidence>
<dbReference type="InterPro" id="IPR029044">
    <property type="entry name" value="Nucleotide-diphossugar_trans"/>
</dbReference>
<dbReference type="SUPFAM" id="SSF53448">
    <property type="entry name" value="Nucleotide-diphospho-sugar transferases"/>
    <property type="match status" value="1"/>
</dbReference>
<dbReference type="RefSeq" id="WP_081182281.1">
    <property type="nucleotide sequence ID" value="NZ_MJEA01000002.1"/>
</dbReference>
<keyword evidence="2" id="KW-0808">Transferase</keyword>
<dbReference type="Gene3D" id="3.90.550.10">
    <property type="entry name" value="Spore Coat Polysaccharide Biosynthesis Protein SpsA, Chain A"/>
    <property type="match status" value="1"/>
</dbReference>
<dbReference type="OrthoDB" id="119253at2"/>
<dbReference type="GO" id="GO:0016740">
    <property type="term" value="F:transferase activity"/>
    <property type="evidence" value="ECO:0007669"/>
    <property type="project" value="UniProtKB-KW"/>
</dbReference>
<organism evidence="2 3">
    <name type="scientific">Enterococcus villorum</name>
    <dbReference type="NCBI Taxonomy" id="112904"/>
    <lineage>
        <taxon>Bacteria</taxon>
        <taxon>Bacillati</taxon>
        <taxon>Bacillota</taxon>
        <taxon>Bacilli</taxon>
        <taxon>Lactobacillales</taxon>
        <taxon>Enterococcaceae</taxon>
        <taxon>Enterococcus</taxon>
    </lineage>
</organism>
<dbReference type="AlphaFoldDB" id="A0A1V8YEC0"/>
<dbReference type="STRING" id="112904.BH747_02775"/>
<feature type="domain" description="Glycosyltransferase 2-like" evidence="1">
    <location>
        <begin position="36"/>
        <end position="104"/>
    </location>
</feature>
<evidence type="ECO:0000313" key="2">
    <source>
        <dbReference type="EMBL" id="OQO70942.1"/>
    </source>
</evidence>
<name>A0A1V8YEC0_9ENTE</name>